<dbReference type="AlphaFoldDB" id="A0A9P4HGK2"/>
<gene>
    <name evidence="1" type="ORF">EK21DRAFT_59970</name>
</gene>
<accession>A0A9P4HGK2</accession>
<comment type="caution">
    <text evidence="1">The sequence shown here is derived from an EMBL/GenBank/DDBJ whole genome shotgun (WGS) entry which is preliminary data.</text>
</comment>
<evidence type="ECO:0000313" key="1">
    <source>
        <dbReference type="EMBL" id="KAF2032887.1"/>
    </source>
</evidence>
<organism evidence="1 2">
    <name type="scientific">Setomelanomma holmii</name>
    <dbReference type="NCBI Taxonomy" id="210430"/>
    <lineage>
        <taxon>Eukaryota</taxon>
        <taxon>Fungi</taxon>
        <taxon>Dikarya</taxon>
        <taxon>Ascomycota</taxon>
        <taxon>Pezizomycotina</taxon>
        <taxon>Dothideomycetes</taxon>
        <taxon>Pleosporomycetidae</taxon>
        <taxon>Pleosporales</taxon>
        <taxon>Pleosporineae</taxon>
        <taxon>Phaeosphaeriaceae</taxon>
        <taxon>Setomelanomma</taxon>
    </lineage>
</organism>
<keyword evidence="2" id="KW-1185">Reference proteome</keyword>
<proteinExistence type="predicted"/>
<name>A0A9P4HGK2_9PLEO</name>
<dbReference type="OrthoDB" id="3945550at2759"/>
<reference evidence="1" key="1">
    <citation type="journal article" date="2020" name="Stud. Mycol.">
        <title>101 Dothideomycetes genomes: a test case for predicting lifestyles and emergence of pathogens.</title>
        <authorList>
            <person name="Haridas S."/>
            <person name="Albert R."/>
            <person name="Binder M."/>
            <person name="Bloem J."/>
            <person name="Labutti K."/>
            <person name="Salamov A."/>
            <person name="Andreopoulos B."/>
            <person name="Baker S."/>
            <person name="Barry K."/>
            <person name="Bills G."/>
            <person name="Bluhm B."/>
            <person name="Cannon C."/>
            <person name="Castanera R."/>
            <person name="Culley D."/>
            <person name="Daum C."/>
            <person name="Ezra D."/>
            <person name="Gonzalez J."/>
            <person name="Henrissat B."/>
            <person name="Kuo A."/>
            <person name="Liang C."/>
            <person name="Lipzen A."/>
            <person name="Lutzoni F."/>
            <person name="Magnuson J."/>
            <person name="Mondo S."/>
            <person name="Nolan M."/>
            <person name="Ohm R."/>
            <person name="Pangilinan J."/>
            <person name="Park H.-J."/>
            <person name="Ramirez L."/>
            <person name="Alfaro M."/>
            <person name="Sun H."/>
            <person name="Tritt A."/>
            <person name="Yoshinaga Y."/>
            <person name="Zwiers L.-H."/>
            <person name="Turgeon B."/>
            <person name="Goodwin S."/>
            <person name="Spatafora J."/>
            <person name="Crous P."/>
            <person name="Grigoriev I."/>
        </authorList>
    </citation>
    <scope>NUCLEOTIDE SEQUENCE</scope>
    <source>
        <strain evidence="1">CBS 110217</strain>
    </source>
</reference>
<dbReference type="EMBL" id="ML978170">
    <property type="protein sequence ID" value="KAF2032887.1"/>
    <property type="molecule type" value="Genomic_DNA"/>
</dbReference>
<dbReference type="Proteomes" id="UP000799777">
    <property type="component" value="Unassembled WGS sequence"/>
</dbReference>
<sequence>MIDRVTDEVTEKLPSRLTALDRLETTNGSFVRALNNNTLAQLTWVGRSHHNDLHYILERQGESLQSLEFRCEEVDCPSFAPDFDIWILPNMTQNLTHLSVNVPRNGTWPLESLQVIASLPHLKSADVWMNIQSPRVQQKEESAIAYTIGWERDKCKGENQFQRPFVDKAGAEQLFRYMKDNNEGGELSNVTFHVGDWQRPWDGPLYFPPWVEGRRAKVVCTSEAKGQDEGWCVVETGVKYWEDQHARYGGDYDEWDD</sequence>
<evidence type="ECO:0000313" key="2">
    <source>
        <dbReference type="Proteomes" id="UP000799777"/>
    </source>
</evidence>
<protein>
    <submittedName>
        <fullName evidence="1">Uncharacterized protein</fullName>
    </submittedName>
</protein>